<name>A0A202E613_9EURY</name>
<keyword evidence="2" id="KW-0804">Transcription</keyword>
<gene>
    <name evidence="6" type="ORF">B2G88_12920</name>
</gene>
<dbReference type="Gene3D" id="3.30.450.40">
    <property type="match status" value="1"/>
</dbReference>
<dbReference type="SUPFAM" id="SSF55781">
    <property type="entry name" value="GAF domain-like"/>
    <property type="match status" value="1"/>
</dbReference>
<reference evidence="6 7" key="1">
    <citation type="submission" date="2017-02" db="EMBL/GenBank/DDBJ databases">
        <title>Natronthermophilus aegyptiacus gen. nov.,sp. nov., an aerobic, extremely halophilic alkalithermophilic archaeon isolated from the athalassohaline Wadi An Natrun, Egypt.</title>
        <authorList>
            <person name="Zhao B."/>
        </authorList>
    </citation>
    <scope>NUCLEOTIDE SEQUENCE [LARGE SCALE GENOMIC DNA]</scope>
    <source>
        <strain evidence="6 7">CGMCC 1.3597</strain>
    </source>
</reference>
<dbReference type="InterPro" id="IPR036388">
    <property type="entry name" value="WH-like_DNA-bd_sf"/>
</dbReference>
<sequence length="805" mass="88702">MDDTNTRIGSRPHSGHRRQYPLAPQRSAGHLDPTHSIAVCETVRDTLATATASLQHGLHVGEPCIATGTPSFLADLEAALTARGIDVATARERGDLTLRPVSETYLASEPVTAESMAQWVLECSDATDDTPIRVVGRLSETVADALSEDVLVGYEHRLSDVLEQRPVRALCLYDRDAFSESVLRTVLTQHATYRTPRGVCSNFLHSEPPESGSSDTAGSFALEQVIDVLETLGEHAVRSKQLDVLTAFTESIEQPETERRSHLLESVIALVETLFVPTLSAVWLYDQTQGTLEPATSSQPAFDALEEILPAVSAHAWDTYAGENTITRATIPSADVPAAVSDLPLEAVTFVPLGRHGVLLLVFPDYVSLTETDEALLETIQTTIQTVFDTIRYRETVDTQASSLETQQQRVQELEELISLLQRATQKLVEPPSRADIERTICEQLTRTSSIDFAWFGQPDESAGVLSPTHSSGTGENYLEAVTAHETDASLEPAATTLETGEPTIIDETVTEPPFEPWRSHALRRGYRSIASIPVVYSDSTYGVLTMYASSSNTFDERVRQALETIAETVGHAINAREKRQALISGELTVLDLHVADSSLPSICLADHLETGVRFEEVVSQDDGPPQTYFTVRDCDRTAVEAAVKQCYGIDDLSHIVERENGHLFTSTVTPPCLFQYILERGGIPATMNASADRADVTVELPKRVSTRSFISMLRQQFESVTIISQESRERDFHVRDEFKQAFEDELSDRQKEVLRAAYYSGYFETPRTCTGQDIADQLGVSQPTVTENIRTAERKLVTLLFDAN</sequence>
<keyword evidence="3" id="KW-0175">Coiled coil</keyword>
<evidence type="ECO:0000313" key="7">
    <source>
        <dbReference type="Proteomes" id="UP000196084"/>
    </source>
</evidence>
<organism evidence="6 7">
    <name type="scientific">Natronolimnobius baerhuensis</name>
    <dbReference type="NCBI Taxonomy" id="253108"/>
    <lineage>
        <taxon>Archaea</taxon>
        <taxon>Methanobacteriati</taxon>
        <taxon>Methanobacteriota</taxon>
        <taxon>Stenosarchaea group</taxon>
        <taxon>Halobacteria</taxon>
        <taxon>Halobacteriales</taxon>
        <taxon>Natrialbaceae</taxon>
        <taxon>Natronolimnobius</taxon>
    </lineage>
</organism>
<dbReference type="AlphaFoldDB" id="A0A202E613"/>
<dbReference type="Proteomes" id="UP000196084">
    <property type="component" value="Unassembled WGS sequence"/>
</dbReference>
<evidence type="ECO:0000256" key="1">
    <source>
        <dbReference type="ARBA" id="ARBA00023015"/>
    </source>
</evidence>
<dbReference type="SMART" id="SM00065">
    <property type="entry name" value="GAF"/>
    <property type="match status" value="1"/>
</dbReference>
<keyword evidence="7" id="KW-1185">Reference proteome</keyword>
<dbReference type="Pfam" id="PF04967">
    <property type="entry name" value="HTH_10"/>
    <property type="match status" value="1"/>
</dbReference>
<comment type="caution">
    <text evidence="6">The sequence shown here is derived from an EMBL/GenBank/DDBJ whole genome shotgun (WGS) entry which is preliminary data.</text>
</comment>
<feature type="coiled-coil region" evidence="3">
    <location>
        <begin position="397"/>
        <end position="424"/>
    </location>
</feature>
<dbReference type="InterPro" id="IPR031803">
    <property type="entry name" value="BAT_GAF/HTH-assoc"/>
</dbReference>
<dbReference type="Pfam" id="PF14417">
    <property type="entry name" value="MEDS"/>
    <property type="match status" value="1"/>
</dbReference>
<dbReference type="InterPro" id="IPR013324">
    <property type="entry name" value="RNA_pol_sigma_r3/r4-like"/>
</dbReference>
<dbReference type="Pfam" id="PF13185">
    <property type="entry name" value="GAF_2"/>
    <property type="match status" value="1"/>
</dbReference>
<dbReference type="InterPro" id="IPR007050">
    <property type="entry name" value="HTH_bacterioopsin"/>
</dbReference>
<dbReference type="EMBL" id="MWPH01000003">
    <property type="protein sequence ID" value="OVE83360.1"/>
    <property type="molecule type" value="Genomic_DNA"/>
</dbReference>
<evidence type="ECO:0000256" key="4">
    <source>
        <dbReference type="SAM" id="MobiDB-lite"/>
    </source>
</evidence>
<dbReference type="PANTHER" id="PTHR34236">
    <property type="entry name" value="DIMETHYL SULFOXIDE REDUCTASE TRANSCRIPTIONAL ACTIVATOR"/>
    <property type="match status" value="1"/>
</dbReference>
<evidence type="ECO:0000313" key="6">
    <source>
        <dbReference type="EMBL" id="OVE83360.1"/>
    </source>
</evidence>
<accession>A0A202E613</accession>
<feature type="region of interest" description="Disordered" evidence="4">
    <location>
        <begin position="1"/>
        <end position="31"/>
    </location>
</feature>
<dbReference type="InterPro" id="IPR025847">
    <property type="entry name" value="MEDS_domain"/>
</dbReference>
<dbReference type="SUPFAM" id="SSF88659">
    <property type="entry name" value="Sigma3 and sigma4 domains of RNA polymerase sigma factors"/>
    <property type="match status" value="1"/>
</dbReference>
<proteinExistence type="predicted"/>
<keyword evidence="1" id="KW-0805">Transcription regulation</keyword>
<dbReference type="OrthoDB" id="165911at2157"/>
<dbReference type="Pfam" id="PF15915">
    <property type="entry name" value="BAT"/>
    <property type="match status" value="1"/>
</dbReference>
<dbReference type="InterPro" id="IPR029016">
    <property type="entry name" value="GAF-like_dom_sf"/>
</dbReference>
<protein>
    <recommendedName>
        <fullName evidence="5">GAF domain-containing protein</fullName>
    </recommendedName>
</protein>
<dbReference type="PANTHER" id="PTHR34236:SF1">
    <property type="entry name" value="DIMETHYL SULFOXIDE REDUCTASE TRANSCRIPTIONAL ACTIVATOR"/>
    <property type="match status" value="1"/>
</dbReference>
<evidence type="ECO:0000259" key="5">
    <source>
        <dbReference type="SMART" id="SM00065"/>
    </source>
</evidence>
<dbReference type="RefSeq" id="WP_087715001.1">
    <property type="nucleotide sequence ID" value="NZ_MWPH01000003.1"/>
</dbReference>
<dbReference type="Gene3D" id="1.10.10.10">
    <property type="entry name" value="Winged helix-like DNA-binding domain superfamily/Winged helix DNA-binding domain"/>
    <property type="match status" value="1"/>
</dbReference>
<evidence type="ECO:0000256" key="3">
    <source>
        <dbReference type="SAM" id="Coils"/>
    </source>
</evidence>
<feature type="domain" description="GAF" evidence="5">
    <location>
        <begin position="379"/>
        <end position="584"/>
    </location>
</feature>
<evidence type="ECO:0000256" key="2">
    <source>
        <dbReference type="ARBA" id="ARBA00023163"/>
    </source>
</evidence>
<dbReference type="InterPro" id="IPR003018">
    <property type="entry name" value="GAF"/>
</dbReference>